<dbReference type="EMBL" id="JACDXP010000011">
    <property type="protein sequence ID" value="KAF6517607.1"/>
    <property type="molecule type" value="Genomic_DNA"/>
</dbReference>
<dbReference type="Proteomes" id="UP000593570">
    <property type="component" value="Unassembled WGS sequence"/>
</dbReference>
<protein>
    <submittedName>
        <fullName evidence="2">Uncharacterized protein</fullName>
    </submittedName>
</protein>
<gene>
    <name evidence="1" type="ORF">HZS61_003092</name>
    <name evidence="2" type="ORF">HZS61_003168</name>
</gene>
<accession>A0A8H6LEK7</accession>
<proteinExistence type="predicted"/>
<name>A0A8H6LEK7_FUSOX</name>
<evidence type="ECO:0000313" key="3">
    <source>
        <dbReference type="Proteomes" id="UP000593570"/>
    </source>
</evidence>
<organism evidence="2 3">
    <name type="scientific">Fusarium oxysporum f. sp. conglutinans</name>
    <dbReference type="NCBI Taxonomy" id="100902"/>
    <lineage>
        <taxon>Eukaryota</taxon>
        <taxon>Fungi</taxon>
        <taxon>Dikarya</taxon>
        <taxon>Ascomycota</taxon>
        <taxon>Pezizomycotina</taxon>
        <taxon>Sordariomycetes</taxon>
        <taxon>Hypocreomycetidae</taxon>
        <taxon>Hypocreales</taxon>
        <taxon>Nectriaceae</taxon>
        <taxon>Fusarium</taxon>
        <taxon>Fusarium oxysporum species complex</taxon>
    </lineage>
</organism>
<sequence>MSVQDCQALIDTVLYHPTYGYTREKTGRGVLRGEWTLILHFPGIRASLHASYDGPDNARDKFLQIHGKPRLRDVLNQLAQYGAGQQMSYQTGRDSFTFTFTAENSLEAVDDYFDSD</sequence>
<evidence type="ECO:0000313" key="2">
    <source>
        <dbReference type="EMBL" id="KAF6517607.1"/>
    </source>
</evidence>
<dbReference type="EMBL" id="JACDXP010000011">
    <property type="protein sequence ID" value="KAF6517531.1"/>
    <property type="molecule type" value="Genomic_DNA"/>
</dbReference>
<comment type="caution">
    <text evidence="2">The sequence shown here is derived from an EMBL/GenBank/DDBJ whole genome shotgun (WGS) entry which is preliminary data.</text>
</comment>
<dbReference type="AlphaFoldDB" id="A0A8H6LEK7"/>
<reference evidence="2 3" key="1">
    <citation type="journal article" date="2020" name="bioRxiv">
        <title>A chromosome-scale genome assembly for the Fusarium oxysporum strain Fo5176 to establish a model Arabidopsis-fungal pathosystem.</title>
        <authorList>
            <person name="Fokkens L."/>
            <person name="Guo L."/>
            <person name="Dora S."/>
            <person name="Wang B."/>
            <person name="Ye K."/>
            <person name="Sanchez-Rodriguez C."/>
            <person name="Croll D."/>
        </authorList>
    </citation>
    <scope>NUCLEOTIDE SEQUENCE [LARGE SCALE GENOMIC DNA]</scope>
    <source>
        <strain evidence="2 3">Fo5176</strain>
    </source>
</reference>
<evidence type="ECO:0000313" key="1">
    <source>
        <dbReference type="EMBL" id="KAF6517531.1"/>
    </source>
</evidence>